<evidence type="ECO:0000313" key="1">
    <source>
        <dbReference type="Proteomes" id="UP000887566"/>
    </source>
</evidence>
<dbReference type="AlphaFoldDB" id="A0A914UN33"/>
<accession>A0A914UN33</accession>
<name>A0A914UN33_9BILA</name>
<keyword evidence="1" id="KW-1185">Reference proteome</keyword>
<proteinExistence type="predicted"/>
<dbReference type="Proteomes" id="UP000887566">
    <property type="component" value="Unplaced"/>
</dbReference>
<protein>
    <submittedName>
        <fullName evidence="2">Uncharacterized protein</fullName>
    </submittedName>
</protein>
<dbReference type="WBParaSite" id="PSAMB.scaffold1118size35730.g11142.t1">
    <property type="protein sequence ID" value="PSAMB.scaffold1118size35730.g11142.t1"/>
    <property type="gene ID" value="PSAMB.scaffold1118size35730.g11142"/>
</dbReference>
<organism evidence="1 2">
    <name type="scientific">Plectus sambesii</name>
    <dbReference type="NCBI Taxonomy" id="2011161"/>
    <lineage>
        <taxon>Eukaryota</taxon>
        <taxon>Metazoa</taxon>
        <taxon>Ecdysozoa</taxon>
        <taxon>Nematoda</taxon>
        <taxon>Chromadorea</taxon>
        <taxon>Plectida</taxon>
        <taxon>Plectina</taxon>
        <taxon>Plectoidea</taxon>
        <taxon>Plectidae</taxon>
        <taxon>Plectus</taxon>
    </lineage>
</organism>
<reference evidence="2" key="1">
    <citation type="submission" date="2022-11" db="UniProtKB">
        <authorList>
            <consortium name="WormBaseParasite"/>
        </authorList>
    </citation>
    <scope>IDENTIFICATION</scope>
</reference>
<sequence>MFMQQKGSPKFPSVYDKEYAGYELVNELVALAQPRKKRYKREAAKRQATEPSLIDAAMIQLAAAVCNQDESIRIGERIADMLR</sequence>
<evidence type="ECO:0000313" key="2">
    <source>
        <dbReference type="WBParaSite" id="PSAMB.scaffold1118size35730.g11142.t1"/>
    </source>
</evidence>